<sequence>MTFSTGLLQNIFDYIIILYNLNCLHDFIDLSMATILIIQYFYDGYFVKKISMAKLLNQDLRTTRKETRFRPRSLVPFPQDFSDRPLFLGVSTVNLPVLMV</sequence>
<name>A0AAV3XDZ8_9CYAN</name>
<comment type="caution">
    <text evidence="1">The sequence shown here is derived from an EMBL/GenBank/DDBJ whole genome shotgun (WGS) entry which is preliminary data.</text>
</comment>
<reference evidence="1" key="1">
    <citation type="submission" date="2019-10" db="EMBL/GenBank/DDBJ databases">
        <title>Draft genome sequece of Microseira wollei NIES-4236.</title>
        <authorList>
            <person name="Yamaguchi H."/>
            <person name="Suzuki S."/>
            <person name="Kawachi M."/>
        </authorList>
    </citation>
    <scope>NUCLEOTIDE SEQUENCE</scope>
    <source>
        <strain evidence="1">NIES-4236</strain>
    </source>
</reference>
<organism evidence="1 2">
    <name type="scientific">Microseira wollei NIES-4236</name>
    <dbReference type="NCBI Taxonomy" id="2530354"/>
    <lineage>
        <taxon>Bacteria</taxon>
        <taxon>Bacillati</taxon>
        <taxon>Cyanobacteriota</taxon>
        <taxon>Cyanophyceae</taxon>
        <taxon>Oscillatoriophycideae</taxon>
        <taxon>Aerosakkonematales</taxon>
        <taxon>Aerosakkonemataceae</taxon>
        <taxon>Microseira</taxon>
    </lineage>
</organism>
<evidence type="ECO:0000313" key="2">
    <source>
        <dbReference type="Proteomes" id="UP001050975"/>
    </source>
</evidence>
<evidence type="ECO:0000313" key="1">
    <source>
        <dbReference type="EMBL" id="GET38335.1"/>
    </source>
</evidence>
<proteinExistence type="predicted"/>
<evidence type="ECO:0008006" key="3">
    <source>
        <dbReference type="Google" id="ProtNLM"/>
    </source>
</evidence>
<dbReference type="AlphaFoldDB" id="A0AAV3XDZ8"/>
<dbReference type="Proteomes" id="UP001050975">
    <property type="component" value="Unassembled WGS sequence"/>
</dbReference>
<keyword evidence="2" id="KW-1185">Reference proteome</keyword>
<protein>
    <recommendedName>
        <fullName evidence="3">Transposase</fullName>
    </recommendedName>
</protein>
<gene>
    <name evidence="1" type="ORF">MiSe_30910</name>
</gene>
<accession>A0AAV3XDZ8</accession>
<dbReference type="EMBL" id="BLAY01000043">
    <property type="protein sequence ID" value="GET38335.1"/>
    <property type="molecule type" value="Genomic_DNA"/>
</dbReference>